<gene>
    <name evidence="1" type="ORF">F6V30_14150</name>
</gene>
<reference evidence="1 2" key="1">
    <citation type="journal article" date="2020" name="Microorganisms">
        <title>Description of Three Novel Members in the Family Geobacteraceae, Oryzomonas japonicum gen. nov., sp. nov., Oryzomonas sagensis sp. nov., and Oryzomonas ruber sp. nov.</title>
        <authorList>
            <person name="Xu Z."/>
            <person name="Masuda Y."/>
            <person name="Hayakawa C."/>
            <person name="Ushijima N."/>
            <person name="Kawano K."/>
            <person name="Shiratori Y."/>
            <person name="Senoo K."/>
            <person name="Itoh H."/>
        </authorList>
    </citation>
    <scope>NUCLEOTIDE SEQUENCE [LARGE SCALE GENOMIC DNA]</scope>
    <source>
        <strain evidence="1 2">Red100</strain>
    </source>
</reference>
<dbReference type="RefSeq" id="WP_151157610.1">
    <property type="nucleotide sequence ID" value="NZ_VZRA01000004.1"/>
</dbReference>
<evidence type="ECO:0000313" key="2">
    <source>
        <dbReference type="Proteomes" id="UP000798046"/>
    </source>
</evidence>
<comment type="caution">
    <text evidence="1">The sequence shown here is derived from an EMBL/GenBank/DDBJ whole genome shotgun (WGS) entry which is preliminary data.</text>
</comment>
<keyword evidence="2" id="KW-1185">Reference proteome</keyword>
<dbReference type="EMBL" id="VZRA01000004">
    <property type="protein sequence ID" value="KAB0668975.1"/>
    <property type="molecule type" value="Genomic_DNA"/>
</dbReference>
<name>A0ABQ6TL91_9BACT</name>
<proteinExistence type="predicted"/>
<evidence type="ECO:0008006" key="3">
    <source>
        <dbReference type="Google" id="ProtNLM"/>
    </source>
</evidence>
<dbReference type="Proteomes" id="UP000798046">
    <property type="component" value="Unassembled WGS sequence"/>
</dbReference>
<evidence type="ECO:0000313" key="1">
    <source>
        <dbReference type="EMBL" id="KAB0668975.1"/>
    </source>
</evidence>
<protein>
    <recommendedName>
        <fullName evidence="3">Transmembrane protein</fullName>
    </recommendedName>
</protein>
<sequence>MKSQMLQTLDRRTRRQTAREYAEQLRGLLILIALVVSCGTICFCSTEDAPVLSPPSSLAKAATHDEAETILMHTRERKDRAEMEARVRR</sequence>
<organism evidence="1 2">
    <name type="scientific">Oryzomonas sagensis</name>
    <dbReference type="NCBI Taxonomy" id="2603857"/>
    <lineage>
        <taxon>Bacteria</taxon>
        <taxon>Pseudomonadati</taxon>
        <taxon>Thermodesulfobacteriota</taxon>
        <taxon>Desulfuromonadia</taxon>
        <taxon>Geobacterales</taxon>
        <taxon>Geobacteraceae</taxon>
        <taxon>Oryzomonas</taxon>
    </lineage>
</organism>
<accession>A0ABQ6TL91</accession>